<dbReference type="Gene3D" id="3.40.630.30">
    <property type="match status" value="1"/>
</dbReference>
<dbReference type="OrthoDB" id="438291at2759"/>
<dbReference type="Gene3D" id="3.40.1160.10">
    <property type="entry name" value="Acetylglutamate kinase-like"/>
    <property type="match status" value="1"/>
</dbReference>
<evidence type="ECO:0000313" key="4">
    <source>
        <dbReference type="Proteomes" id="UP000076420"/>
    </source>
</evidence>
<dbReference type="EnsemblMetazoa" id="BGLB024358-RA">
    <property type="protein sequence ID" value="BGLB024358-PA"/>
    <property type="gene ID" value="BGLB024358"/>
</dbReference>
<name>A0A2C9KWR9_BIOGL</name>
<dbReference type="KEGG" id="bgt:106064875"/>
<reference evidence="3" key="1">
    <citation type="submission" date="2020-05" db="UniProtKB">
        <authorList>
            <consortium name="EnsemblMetazoa"/>
        </authorList>
    </citation>
    <scope>IDENTIFICATION</scope>
    <source>
        <strain evidence="3">BB02</strain>
    </source>
</reference>
<dbReference type="VEuPathDB" id="VectorBase:BGLB024358"/>
<dbReference type="RefSeq" id="XP_013078965.2">
    <property type="nucleotide sequence ID" value="XM_013223511.2"/>
</dbReference>
<dbReference type="AlphaFoldDB" id="A0A2C9KWR9"/>
<evidence type="ECO:0000256" key="1">
    <source>
        <dbReference type="ARBA" id="ARBA00022679"/>
    </source>
</evidence>
<dbReference type="VEuPathDB" id="VectorBase:BGLAX_034209"/>
<dbReference type="Pfam" id="PF04768">
    <property type="entry name" value="NAT"/>
    <property type="match status" value="1"/>
</dbReference>
<dbReference type="GO" id="GO:0006526">
    <property type="term" value="P:L-arginine biosynthetic process"/>
    <property type="evidence" value="ECO:0007669"/>
    <property type="project" value="TreeGrafter"/>
</dbReference>
<evidence type="ECO:0000259" key="2">
    <source>
        <dbReference type="PROSITE" id="PS51731"/>
    </source>
</evidence>
<dbReference type="SUPFAM" id="SSF53633">
    <property type="entry name" value="Carbamate kinase-like"/>
    <property type="match status" value="1"/>
</dbReference>
<evidence type="ECO:0000313" key="3">
    <source>
        <dbReference type="EnsemblMetazoa" id="BGLB024358-PA"/>
    </source>
</evidence>
<accession>A0A2C9KWR9</accession>
<gene>
    <name evidence="3" type="primary">106064875</name>
</gene>
<proteinExistence type="predicted"/>
<dbReference type="GO" id="GO:0004042">
    <property type="term" value="F:L-glutamate N-acetyltransferase activity"/>
    <property type="evidence" value="ECO:0007669"/>
    <property type="project" value="TreeGrafter"/>
</dbReference>
<dbReference type="EnsemblMetazoa" id="BGLB024358-RB">
    <property type="protein sequence ID" value="BGLB024358-PB"/>
    <property type="gene ID" value="BGLB024358"/>
</dbReference>
<dbReference type="InterPro" id="IPR016181">
    <property type="entry name" value="Acyl_CoA_acyltransferase"/>
</dbReference>
<dbReference type="InterPro" id="IPR036393">
    <property type="entry name" value="AceGlu_kinase-like_sf"/>
</dbReference>
<dbReference type="PANTHER" id="PTHR23342">
    <property type="entry name" value="N-ACETYLGLUTAMATE SYNTHASE"/>
    <property type="match status" value="1"/>
</dbReference>
<dbReference type="SUPFAM" id="SSF55729">
    <property type="entry name" value="Acyl-CoA N-acyltransferases (Nat)"/>
    <property type="match status" value="1"/>
</dbReference>
<dbReference type="RefSeq" id="XP_013078964.2">
    <property type="nucleotide sequence ID" value="XM_013223510.2"/>
</dbReference>
<organism evidence="3 4">
    <name type="scientific">Biomphalaria glabrata</name>
    <name type="common">Bloodfluke planorb</name>
    <name type="synonym">Freshwater snail</name>
    <dbReference type="NCBI Taxonomy" id="6526"/>
    <lineage>
        <taxon>Eukaryota</taxon>
        <taxon>Metazoa</taxon>
        <taxon>Spiralia</taxon>
        <taxon>Lophotrochozoa</taxon>
        <taxon>Mollusca</taxon>
        <taxon>Gastropoda</taxon>
        <taxon>Heterobranchia</taxon>
        <taxon>Euthyneura</taxon>
        <taxon>Panpulmonata</taxon>
        <taxon>Hygrophila</taxon>
        <taxon>Lymnaeoidea</taxon>
        <taxon>Planorbidae</taxon>
        <taxon>Biomphalaria</taxon>
    </lineage>
</organism>
<sequence length="497" mass="55897">MLSWKLVNKLCISSFQKNIPLSLVRPELIKLGCRKNLIRSLVTTSRRFPFSNGDFMSNLRNSDLSRFLIEIGTDPKEARYWLKTFKSHAGSSDLFMVVTVDNGVLENHSMLEKFASSISFLYRNGISPLLVCGGEGNQSTFMARKDYCIRNALKLNDILESHGTNARVLYPGCGVVSAERPEHGGSGTGHLLNVSLDIIKSSLATQHLPIVLSYGETTQGQIFPISSWELTAQMSRLLQPKKVMLINLCGGFLDEQGKVIANINLPTDLVSTENKIWKPTEELTETMINVNKLLCELPTDSSVVITSADTMLRELFSHQGSGTFFRSAEAIHRYTSLDKIDLDRLRALLHKSFLKALTDTYFDEISSQIHAVYLSESYSGVAIILKSPTQVPYMCKFAVTNKAQGQGTGEMLWDHLLRCEPHLFWRSKTDNPINTWYFKKCEGSYNNHMWLVFWYGVSDPNLSAGLIKDALRRTESFVPNGFIHNIPSDDEEERMGG</sequence>
<keyword evidence="1" id="KW-0808">Transferase</keyword>
<dbReference type="PANTHER" id="PTHR23342:SF0">
    <property type="entry name" value="N-ACETYLGLUTAMATE SYNTHASE, MITOCHONDRIAL"/>
    <property type="match status" value="1"/>
</dbReference>
<protein>
    <recommendedName>
        <fullName evidence="2">N-acetyltransferase domain-containing protein</fullName>
    </recommendedName>
</protein>
<dbReference type="InterPro" id="IPR006855">
    <property type="entry name" value="Vertebrate-like_GNAT_dom"/>
</dbReference>
<dbReference type="Proteomes" id="UP000076420">
    <property type="component" value="Unassembled WGS sequence"/>
</dbReference>
<dbReference type="PROSITE" id="PS51731">
    <property type="entry name" value="GNAT_NAGS"/>
    <property type="match status" value="1"/>
</dbReference>
<dbReference type="GO" id="GO:0006536">
    <property type="term" value="P:glutamate metabolic process"/>
    <property type="evidence" value="ECO:0007669"/>
    <property type="project" value="TreeGrafter"/>
</dbReference>
<dbReference type="GO" id="GO:0005759">
    <property type="term" value="C:mitochondrial matrix"/>
    <property type="evidence" value="ECO:0007669"/>
    <property type="project" value="TreeGrafter"/>
</dbReference>
<feature type="domain" description="N-acetyltransferase" evidence="2">
    <location>
        <begin position="329"/>
        <end position="478"/>
    </location>
</feature>
<dbReference type="STRING" id="6526.A0A2C9KWR9"/>